<dbReference type="Proteomes" id="UP000594468">
    <property type="component" value="Chromosome"/>
</dbReference>
<evidence type="ECO:0000313" key="2">
    <source>
        <dbReference type="Proteomes" id="UP000594468"/>
    </source>
</evidence>
<organism evidence="1 2">
    <name type="scientific">Phototrophicus methaneseepsis</name>
    <dbReference type="NCBI Taxonomy" id="2710758"/>
    <lineage>
        <taxon>Bacteria</taxon>
        <taxon>Bacillati</taxon>
        <taxon>Chloroflexota</taxon>
        <taxon>Candidatus Thermofontia</taxon>
        <taxon>Phototrophicales</taxon>
        <taxon>Phototrophicaceae</taxon>
        <taxon>Phototrophicus</taxon>
    </lineage>
</organism>
<dbReference type="AlphaFoldDB" id="A0A7S8E9J1"/>
<proteinExistence type="predicted"/>
<dbReference type="SUPFAM" id="SSF50475">
    <property type="entry name" value="FMN-binding split barrel"/>
    <property type="match status" value="1"/>
</dbReference>
<dbReference type="Gene3D" id="2.30.110.10">
    <property type="entry name" value="Electron Transport, Fmn-binding Protein, Chain A"/>
    <property type="match status" value="1"/>
</dbReference>
<dbReference type="EMBL" id="CP062983">
    <property type="protein sequence ID" value="QPC82885.1"/>
    <property type="molecule type" value="Genomic_DNA"/>
</dbReference>
<dbReference type="RefSeq" id="WP_195170954.1">
    <property type="nucleotide sequence ID" value="NZ_CP062983.1"/>
</dbReference>
<keyword evidence="2" id="KW-1185">Reference proteome</keyword>
<name>A0A7S8E9J1_9CHLR</name>
<protein>
    <submittedName>
        <fullName evidence="1">Pyridoxamine 5'-phosphate oxidase</fullName>
    </submittedName>
</protein>
<accession>A0A7S8E9J1</accession>
<evidence type="ECO:0000313" key="1">
    <source>
        <dbReference type="EMBL" id="QPC82885.1"/>
    </source>
</evidence>
<reference evidence="1 2" key="1">
    <citation type="submission" date="2020-02" db="EMBL/GenBank/DDBJ databases">
        <authorList>
            <person name="Zheng R.K."/>
            <person name="Sun C.M."/>
        </authorList>
    </citation>
    <scope>NUCLEOTIDE SEQUENCE [LARGE SCALE GENOMIC DNA]</scope>
    <source>
        <strain evidence="2">rifampicinis</strain>
    </source>
</reference>
<sequence length="148" mass="16780">MSWQALVEGNPELAAYGVTRFTDRVAYLATVDKEGNPRAHPVSPQLRENRLFIFMYPTSPKAHDLQRGSHYALHCSVENNSGGGGEFYVRGVAHQNTNSADWELVRPGNQHEFGTKYILFELSVQQAFSMQYVENDTVTNRWRQSDAT</sequence>
<dbReference type="KEGG" id="pmet:G4Y79_00505"/>
<dbReference type="InterPro" id="IPR012349">
    <property type="entry name" value="Split_barrel_FMN-bd"/>
</dbReference>
<gene>
    <name evidence="1" type="ORF">G4Y79_00505</name>
</gene>